<evidence type="ECO:0000313" key="2">
    <source>
        <dbReference type="EMBL" id="OTG11685.1"/>
    </source>
</evidence>
<reference evidence="1 3" key="1">
    <citation type="journal article" date="2017" name="Nature">
        <title>The sunflower genome provides insights into oil metabolism, flowering and Asterid evolution.</title>
        <authorList>
            <person name="Badouin H."/>
            <person name="Gouzy J."/>
            <person name="Grassa C.J."/>
            <person name="Murat F."/>
            <person name="Staton S.E."/>
            <person name="Cottret L."/>
            <person name="Lelandais-Briere C."/>
            <person name="Owens G.L."/>
            <person name="Carrere S."/>
            <person name="Mayjonade B."/>
            <person name="Legrand L."/>
            <person name="Gill N."/>
            <person name="Kane N.C."/>
            <person name="Bowers J.E."/>
            <person name="Hubner S."/>
            <person name="Bellec A."/>
            <person name="Berard A."/>
            <person name="Berges H."/>
            <person name="Blanchet N."/>
            <person name="Boniface M.C."/>
            <person name="Brunel D."/>
            <person name="Catrice O."/>
            <person name="Chaidir N."/>
            <person name="Claudel C."/>
            <person name="Donnadieu C."/>
            <person name="Faraut T."/>
            <person name="Fievet G."/>
            <person name="Helmstetter N."/>
            <person name="King M."/>
            <person name="Knapp S.J."/>
            <person name="Lai Z."/>
            <person name="Le Paslier M.C."/>
            <person name="Lippi Y."/>
            <person name="Lorenzon L."/>
            <person name="Mandel J.R."/>
            <person name="Marage G."/>
            <person name="Marchand G."/>
            <person name="Marquand E."/>
            <person name="Bret-Mestries E."/>
            <person name="Morien E."/>
            <person name="Nambeesan S."/>
            <person name="Nguyen T."/>
            <person name="Pegot-Espagnet P."/>
            <person name="Pouilly N."/>
            <person name="Raftis F."/>
            <person name="Sallet E."/>
            <person name="Schiex T."/>
            <person name="Thomas J."/>
            <person name="Vandecasteele C."/>
            <person name="Vares D."/>
            <person name="Vear F."/>
            <person name="Vautrin S."/>
            <person name="Crespi M."/>
            <person name="Mangin B."/>
            <person name="Burke J.M."/>
            <person name="Salse J."/>
            <person name="Munos S."/>
            <person name="Vincourt P."/>
            <person name="Rieseberg L.H."/>
            <person name="Langlade N.B."/>
        </authorList>
    </citation>
    <scope>NUCLEOTIDE SEQUENCE [LARGE SCALE GENOMIC DNA]</scope>
    <source>
        <strain evidence="3">cv. SF193</strain>
        <tissue evidence="1">Leaves</tissue>
    </source>
</reference>
<gene>
    <name evidence="2" type="ORF">HannXRQ_Chr10g0301481</name>
    <name evidence="1" type="ORF">HanXRQr2_Chr10g0447661</name>
</gene>
<dbReference type="AlphaFoldDB" id="A0A251TKM7"/>
<name>A0A251TKM7_HELAN</name>
<accession>A0A251TKM7</accession>
<protein>
    <submittedName>
        <fullName evidence="2">Uncharacterized protein</fullName>
    </submittedName>
</protein>
<dbReference type="EMBL" id="CM007899">
    <property type="protein sequence ID" value="OTG11685.1"/>
    <property type="molecule type" value="Genomic_DNA"/>
</dbReference>
<keyword evidence="3" id="KW-1185">Reference proteome</keyword>
<dbReference type="Proteomes" id="UP000215914">
    <property type="component" value="Chromosome 10"/>
</dbReference>
<evidence type="ECO:0000313" key="1">
    <source>
        <dbReference type="EMBL" id="KAF5786978.1"/>
    </source>
</evidence>
<reference evidence="1" key="3">
    <citation type="submission" date="2020-06" db="EMBL/GenBank/DDBJ databases">
        <title>Helianthus annuus Genome sequencing and assembly Release 2.</title>
        <authorList>
            <person name="Gouzy J."/>
            <person name="Langlade N."/>
            <person name="Munos S."/>
        </authorList>
    </citation>
    <scope>NUCLEOTIDE SEQUENCE</scope>
    <source>
        <tissue evidence="1">Leaves</tissue>
    </source>
</reference>
<organism evidence="2 3">
    <name type="scientific">Helianthus annuus</name>
    <name type="common">Common sunflower</name>
    <dbReference type="NCBI Taxonomy" id="4232"/>
    <lineage>
        <taxon>Eukaryota</taxon>
        <taxon>Viridiplantae</taxon>
        <taxon>Streptophyta</taxon>
        <taxon>Embryophyta</taxon>
        <taxon>Tracheophyta</taxon>
        <taxon>Spermatophyta</taxon>
        <taxon>Magnoliopsida</taxon>
        <taxon>eudicotyledons</taxon>
        <taxon>Gunneridae</taxon>
        <taxon>Pentapetalae</taxon>
        <taxon>asterids</taxon>
        <taxon>campanulids</taxon>
        <taxon>Asterales</taxon>
        <taxon>Asteraceae</taxon>
        <taxon>Asteroideae</taxon>
        <taxon>Heliantheae alliance</taxon>
        <taxon>Heliantheae</taxon>
        <taxon>Helianthus</taxon>
    </lineage>
</organism>
<dbReference type="Gramene" id="mRNA:HanXRQr2_Chr10g0447661">
    <property type="protein sequence ID" value="mRNA:HanXRQr2_Chr10g0447661"/>
    <property type="gene ID" value="HanXRQr2_Chr10g0447661"/>
</dbReference>
<reference evidence="2" key="2">
    <citation type="submission" date="2017-02" db="EMBL/GenBank/DDBJ databases">
        <title>Sunflower complete genome.</title>
        <authorList>
            <person name="Langlade N."/>
            <person name="Munos S."/>
        </authorList>
    </citation>
    <scope>NUCLEOTIDE SEQUENCE [LARGE SCALE GENOMIC DNA]</scope>
    <source>
        <tissue evidence="2">Leaves</tissue>
    </source>
</reference>
<proteinExistence type="predicted"/>
<evidence type="ECO:0000313" key="3">
    <source>
        <dbReference type="Proteomes" id="UP000215914"/>
    </source>
</evidence>
<dbReference type="InParanoid" id="A0A251TKM7"/>
<sequence>MEAGSTERWSRPVRSVLKSKFVYFGVGGERWIMDVHGMGRGIGYSKRCLCGRRGGRIHMGTTCGGKHGVQGRRHVFNRVTS</sequence>
<dbReference type="EMBL" id="MNCJ02000325">
    <property type="protein sequence ID" value="KAF5786978.1"/>
    <property type="molecule type" value="Genomic_DNA"/>
</dbReference>